<comment type="caution">
    <text evidence="2">The sequence shown here is derived from an EMBL/GenBank/DDBJ whole genome shotgun (WGS) entry which is preliminary data.</text>
</comment>
<name>A0AAW0RG52_9HYPO</name>
<keyword evidence="3" id="KW-1185">Reference proteome</keyword>
<dbReference type="AlphaFoldDB" id="A0AAW0RG52"/>
<dbReference type="EMBL" id="JAAHCF010001248">
    <property type="protein sequence ID" value="KAK8141040.1"/>
    <property type="molecule type" value="Genomic_DNA"/>
</dbReference>
<sequence length="128" mass="13585">MGIFNLTNADIDPFLYTHSLTTVSRALPSTVSPDSTSVVRTRTPATTNQNHASSTTPSTALPQIAKGQGPSHIRGPLDAIEDAAAANPWTISPSAYARLQTEVDRFSDVLPAPSTLPSRPKLSRFIAS</sequence>
<accession>A0AAW0RG52</accession>
<evidence type="ECO:0000313" key="3">
    <source>
        <dbReference type="Proteomes" id="UP001397290"/>
    </source>
</evidence>
<protein>
    <submittedName>
        <fullName evidence="2">Uncharacterized protein</fullName>
    </submittedName>
</protein>
<feature type="compositionally biased region" description="Low complexity" evidence="1">
    <location>
        <begin position="28"/>
        <end position="43"/>
    </location>
</feature>
<dbReference type="Proteomes" id="UP001397290">
    <property type="component" value="Unassembled WGS sequence"/>
</dbReference>
<gene>
    <name evidence="2" type="ORF">G3M48_000963</name>
</gene>
<proteinExistence type="predicted"/>
<evidence type="ECO:0000256" key="1">
    <source>
        <dbReference type="SAM" id="MobiDB-lite"/>
    </source>
</evidence>
<evidence type="ECO:0000313" key="2">
    <source>
        <dbReference type="EMBL" id="KAK8141040.1"/>
    </source>
</evidence>
<organism evidence="2 3">
    <name type="scientific">Beauveria asiatica</name>
    <dbReference type="NCBI Taxonomy" id="1069075"/>
    <lineage>
        <taxon>Eukaryota</taxon>
        <taxon>Fungi</taxon>
        <taxon>Dikarya</taxon>
        <taxon>Ascomycota</taxon>
        <taxon>Pezizomycotina</taxon>
        <taxon>Sordariomycetes</taxon>
        <taxon>Hypocreomycetidae</taxon>
        <taxon>Hypocreales</taxon>
        <taxon>Cordycipitaceae</taxon>
        <taxon>Beauveria</taxon>
    </lineage>
</organism>
<reference evidence="2 3" key="1">
    <citation type="submission" date="2020-02" db="EMBL/GenBank/DDBJ databases">
        <title>Comparative genomics of the hypocrealean fungal genus Beauvera.</title>
        <authorList>
            <person name="Showalter D.N."/>
            <person name="Bushley K.E."/>
            <person name="Rehner S.A."/>
        </authorList>
    </citation>
    <scope>NUCLEOTIDE SEQUENCE [LARGE SCALE GENOMIC DNA]</scope>
    <source>
        <strain evidence="2 3">ARSEF4384</strain>
    </source>
</reference>
<feature type="compositionally biased region" description="Polar residues" evidence="1">
    <location>
        <begin position="44"/>
        <end position="61"/>
    </location>
</feature>
<feature type="region of interest" description="Disordered" evidence="1">
    <location>
        <begin position="27"/>
        <end position="75"/>
    </location>
</feature>